<sequence length="265" mass="29850">METLPIAFIFTALLVAPGYWGLPFSRVEQETTTCGYSACTGSVPGMLNVHLIPHSHDDVGWLKTVDQYYYGKFSNIQSAGVQYIIDTVLQEVATDPSKRFIQVETAFFWKWWVEQDEDTRALYRSLVNSGQIEMIGGGWSMNDEAATHYHSTIDNFAWGLRRLDEAFGACGRPRVGWQIDPFGHSRETASIMAQMGFDGLLFARLDYQDKEARVNTSTMEMLWEASANLGESCGQRTVRKQGGGNTLAPVLEGEKRGEDCYRLDW</sequence>
<dbReference type="GO" id="GO:0006013">
    <property type="term" value="P:mannose metabolic process"/>
    <property type="evidence" value="ECO:0007669"/>
    <property type="project" value="InterPro"/>
</dbReference>
<dbReference type="AlphaFoldDB" id="A0A7R9CMZ4"/>
<evidence type="ECO:0000259" key="1">
    <source>
        <dbReference type="Pfam" id="PF01074"/>
    </source>
</evidence>
<dbReference type="InterPro" id="IPR050843">
    <property type="entry name" value="Glycosyl_Hydrlase_38"/>
</dbReference>
<dbReference type="GO" id="GO:0004559">
    <property type="term" value="F:alpha-mannosidase activity"/>
    <property type="evidence" value="ECO:0007669"/>
    <property type="project" value="InterPro"/>
</dbReference>
<accession>A0A7R9CMZ4</accession>
<dbReference type="Gene3D" id="3.20.110.10">
    <property type="entry name" value="Glycoside hydrolase 38, N terminal domain"/>
    <property type="match status" value="1"/>
</dbReference>
<dbReference type="GO" id="GO:0005764">
    <property type="term" value="C:lysosome"/>
    <property type="evidence" value="ECO:0007669"/>
    <property type="project" value="TreeGrafter"/>
</dbReference>
<gene>
    <name evidence="2" type="ORF">TCEB3V08_LOCUS4922</name>
</gene>
<dbReference type="InterPro" id="IPR011330">
    <property type="entry name" value="Glyco_hydro/deAcase_b/a-brl"/>
</dbReference>
<dbReference type="InterPro" id="IPR000602">
    <property type="entry name" value="Glyco_hydro_38_N"/>
</dbReference>
<dbReference type="Pfam" id="PF01074">
    <property type="entry name" value="Glyco_hydro_38N"/>
    <property type="match status" value="1"/>
</dbReference>
<dbReference type="PANTHER" id="PTHR11607:SF3">
    <property type="entry name" value="LYSOSOMAL ALPHA-MANNOSIDASE"/>
    <property type="match status" value="1"/>
</dbReference>
<feature type="domain" description="Glycoside hydrolase family 38 N-terminal" evidence="1">
    <location>
        <begin position="48"/>
        <end position="227"/>
    </location>
</feature>
<dbReference type="SUPFAM" id="SSF88713">
    <property type="entry name" value="Glycoside hydrolase/deacetylase"/>
    <property type="match status" value="1"/>
</dbReference>
<dbReference type="InterPro" id="IPR027291">
    <property type="entry name" value="Glyco_hydro_38_N_sf"/>
</dbReference>
<organism evidence="2">
    <name type="scientific">Timema cristinae</name>
    <name type="common">Walking stick</name>
    <dbReference type="NCBI Taxonomy" id="61476"/>
    <lineage>
        <taxon>Eukaryota</taxon>
        <taxon>Metazoa</taxon>
        <taxon>Ecdysozoa</taxon>
        <taxon>Arthropoda</taxon>
        <taxon>Hexapoda</taxon>
        <taxon>Insecta</taxon>
        <taxon>Pterygota</taxon>
        <taxon>Neoptera</taxon>
        <taxon>Polyneoptera</taxon>
        <taxon>Phasmatodea</taxon>
        <taxon>Timematodea</taxon>
        <taxon>Timematoidea</taxon>
        <taxon>Timematidae</taxon>
        <taxon>Timema</taxon>
    </lineage>
</organism>
<evidence type="ECO:0000313" key="2">
    <source>
        <dbReference type="EMBL" id="CAD7399259.1"/>
    </source>
</evidence>
<protein>
    <recommendedName>
        <fullName evidence="1">Glycoside hydrolase family 38 N-terminal domain-containing protein</fullName>
    </recommendedName>
</protein>
<name>A0A7R9CMZ4_TIMCR</name>
<dbReference type="EMBL" id="OC317827">
    <property type="protein sequence ID" value="CAD7399259.1"/>
    <property type="molecule type" value="Genomic_DNA"/>
</dbReference>
<proteinExistence type="predicted"/>
<dbReference type="PANTHER" id="PTHR11607">
    <property type="entry name" value="ALPHA-MANNOSIDASE"/>
    <property type="match status" value="1"/>
</dbReference>
<reference evidence="2" key="1">
    <citation type="submission" date="2020-11" db="EMBL/GenBank/DDBJ databases">
        <authorList>
            <person name="Tran Van P."/>
        </authorList>
    </citation>
    <scope>NUCLEOTIDE SEQUENCE</scope>
</reference>